<dbReference type="GO" id="GO:0020037">
    <property type="term" value="F:heme binding"/>
    <property type="evidence" value="ECO:0007669"/>
    <property type="project" value="InterPro"/>
</dbReference>
<keyword evidence="3 4" id="KW-0479">Metal-binding</keyword>
<dbReference type="PROSITE" id="PS00086">
    <property type="entry name" value="CYTOCHROME_P450"/>
    <property type="match status" value="1"/>
</dbReference>
<dbReference type="EMBL" id="QKUF01000016">
    <property type="protein sequence ID" value="PZW26094.1"/>
    <property type="molecule type" value="Genomic_DNA"/>
</dbReference>
<reference evidence="5 6" key="1">
    <citation type="submission" date="2018-06" db="EMBL/GenBank/DDBJ databases">
        <title>Genomic Encyclopedia of Archaeal and Bacterial Type Strains, Phase II (KMG-II): from individual species to whole genera.</title>
        <authorList>
            <person name="Goeker M."/>
        </authorList>
    </citation>
    <scope>NUCLEOTIDE SEQUENCE [LARGE SCALE GENOMIC DNA]</scope>
    <source>
        <strain evidence="5 6">ATCC BAA-1881</strain>
    </source>
</reference>
<organism evidence="5 6">
    <name type="scientific">Thermosporothrix hazakensis</name>
    <dbReference type="NCBI Taxonomy" id="644383"/>
    <lineage>
        <taxon>Bacteria</taxon>
        <taxon>Bacillati</taxon>
        <taxon>Chloroflexota</taxon>
        <taxon>Ktedonobacteria</taxon>
        <taxon>Ktedonobacterales</taxon>
        <taxon>Thermosporotrichaceae</taxon>
        <taxon>Thermosporothrix</taxon>
    </lineage>
</organism>
<dbReference type="InterPro" id="IPR050121">
    <property type="entry name" value="Cytochrome_P450_monoxygenase"/>
</dbReference>
<dbReference type="Pfam" id="PF00067">
    <property type="entry name" value="p450"/>
    <property type="match status" value="1"/>
</dbReference>
<evidence type="ECO:0000313" key="6">
    <source>
        <dbReference type="Proteomes" id="UP000248806"/>
    </source>
</evidence>
<comment type="similarity">
    <text evidence="2 4">Belongs to the cytochrome P450 family.</text>
</comment>
<evidence type="ECO:0000256" key="1">
    <source>
        <dbReference type="ARBA" id="ARBA00001971"/>
    </source>
</evidence>
<sequence length="470" mass="54201">MATLAARSIPGPKVFPLLGWRSNLVKAFYTPFFYLPWLHKTYGNIATLAAGNLTYVVVFGPENNFKVLSNPDCFEVTKGTILERMPADSAFSRMMLRNVAMERGKEHRRLRRLMQPAFHRKMLTCYHHNMVEMTQYVLERWETQNEFELNQEMKRITLRIIIKALFGLYDERELERISTTIFQLNKAVPLALILPVNLPGTPYHQTLRLGEELEQFFLKLIEQKRSQTEATDVLAALIHAHDEDGSFLSEDELLSNTASLFLAGFETTMTSLTWVLFLLHQHPHILSDLLDELEGILQGNAPTPEQIAQMPLLDGVIKESLRLLPPGSVGARVTMTDCELEGYEIPAGTNILYSQFVTHRMPELYPEPNRFKPERWLTLKRTPYEYLPFGAGQHMCIGAGFAIYEMKIILSVLLQRYRLQFVPGTQVEPKVRMQPKYRLQVKAVPQDRRFERVPVRGRILELVDISDHEM</sequence>
<evidence type="ECO:0000313" key="5">
    <source>
        <dbReference type="EMBL" id="PZW26094.1"/>
    </source>
</evidence>
<dbReference type="Proteomes" id="UP000248806">
    <property type="component" value="Unassembled WGS sequence"/>
</dbReference>
<dbReference type="SUPFAM" id="SSF48264">
    <property type="entry name" value="Cytochrome P450"/>
    <property type="match status" value="1"/>
</dbReference>
<dbReference type="PANTHER" id="PTHR24305:SF166">
    <property type="entry name" value="CYTOCHROME P450 12A4, MITOCHONDRIAL-RELATED"/>
    <property type="match status" value="1"/>
</dbReference>
<accession>A0A326U3K7</accession>
<comment type="caution">
    <text evidence="5">The sequence shown here is derived from an EMBL/GenBank/DDBJ whole genome shotgun (WGS) entry which is preliminary data.</text>
</comment>
<keyword evidence="6" id="KW-1185">Reference proteome</keyword>
<dbReference type="GO" id="GO:0004497">
    <property type="term" value="F:monooxygenase activity"/>
    <property type="evidence" value="ECO:0007669"/>
    <property type="project" value="UniProtKB-KW"/>
</dbReference>
<keyword evidence="3 4" id="KW-0349">Heme</keyword>
<dbReference type="CDD" id="cd11053">
    <property type="entry name" value="CYP110-like"/>
    <property type="match status" value="1"/>
</dbReference>
<dbReference type="InterPro" id="IPR002401">
    <property type="entry name" value="Cyt_P450_E_grp-I"/>
</dbReference>
<gene>
    <name evidence="5" type="ORF">EI42_04053</name>
</gene>
<dbReference type="GO" id="GO:0005506">
    <property type="term" value="F:iron ion binding"/>
    <property type="evidence" value="ECO:0007669"/>
    <property type="project" value="InterPro"/>
</dbReference>
<keyword evidence="4" id="KW-0503">Monooxygenase</keyword>
<dbReference type="OrthoDB" id="140159at2"/>
<dbReference type="InterPro" id="IPR017972">
    <property type="entry name" value="Cyt_P450_CS"/>
</dbReference>
<keyword evidence="3 4" id="KW-0408">Iron</keyword>
<feature type="binding site" description="axial binding residue" evidence="3">
    <location>
        <position position="396"/>
    </location>
    <ligand>
        <name>heme</name>
        <dbReference type="ChEBI" id="CHEBI:30413"/>
    </ligand>
    <ligandPart>
        <name>Fe</name>
        <dbReference type="ChEBI" id="CHEBI:18248"/>
    </ligandPart>
</feature>
<keyword evidence="4" id="KW-0560">Oxidoreductase</keyword>
<dbReference type="AlphaFoldDB" id="A0A326U3K7"/>
<proteinExistence type="inferred from homology"/>
<evidence type="ECO:0000256" key="2">
    <source>
        <dbReference type="ARBA" id="ARBA00010617"/>
    </source>
</evidence>
<evidence type="ECO:0000256" key="4">
    <source>
        <dbReference type="RuleBase" id="RU000461"/>
    </source>
</evidence>
<dbReference type="InterPro" id="IPR001128">
    <property type="entry name" value="Cyt_P450"/>
</dbReference>
<protein>
    <submittedName>
        <fullName evidence="5">Cytochrome P450</fullName>
    </submittedName>
</protein>
<name>A0A326U3K7_THEHA</name>
<comment type="cofactor">
    <cofactor evidence="1 3">
        <name>heme</name>
        <dbReference type="ChEBI" id="CHEBI:30413"/>
    </cofactor>
</comment>
<dbReference type="PANTHER" id="PTHR24305">
    <property type="entry name" value="CYTOCHROME P450"/>
    <property type="match status" value="1"/>
</dbReference>
<dbReference type="RefSeq" id="WP_111324392.1">
    <property type="nucleotide sequence ID" value="NZ_BIFX01000003.1"/>
</dbReference>
<dbReference type="PRINTS" id="PR00463">
    <property type="entry name" value="EP450I"/>
</dbReference>
<dbReference type="PRINTS" id="PR00385">
    <property type="entry name" value="P450"/>
</dbReference>
<dbReference type="GO" id="GO:0016705">
    <property type="term" value="F:oxidoreductase activity, acting on paired donors, with incorporation or reduction of molecular oxygen"/>
    <property type="evidence" value="ECO:0007669"/>
    <property type="project" value="InterPro"/>
</dbReference>
<dbReference type="Gene3D" id="1.10.630.10">
    <property type="entry name" value="Cytochrome P450"/>
    <property type="match status" value="1"/>
</dbReference>
<dbReference type="InterPro" id="IPR036396">
    <property type="entry name" value="Cyt_P450_sf"/>
</dbReference>
<evidence type="ECO:0000256" key="3">
    <source>
        <dbReference type="PIRSR" id="PIRSR602401-1"/>
    </source>
</evidence>